<dbReference type="Proteomes" id="UP000266183">
    <property type="component" value="Chromosome"/>
</dbReference>
<feature type="domain" description="Gfo/Idh/MocA-like oxidoreductase N-terminal" evidence="1">
    <location>
        <begin position="6"/>
        <end position="136"/>
    </location>
</feature>
<dbReference type="KEGG" id="chk:D4L85_26040"/>
<dbReference type="PANTHER" id="PTHR43708:SF3">
    <property type="entry name" value="OXIDOREDUCTASE"/>
    <property type="match status" value="1"/>
</dbReference>
<feature type="domain" description="GFO/IDH/MocA-like oxidoreductase" evidence="2">
    <location>
        <begin position="146"/>
        <end position="277"/>
    </location>
</feature>
<dbReference type="Gene3D" id="3.40.50.720">
    <property type="entry name" value="NAD(P)-binding Rossmann-like Domain"/>
    <property type="match status" value="1"/>
</dbReference>
<evidence type="ECO:0000259" key="1">
    <source>
        <dbReference type="Pfam" id="PF01408"/>
    </source>
</evidence>
<accession>A0A385STG4</accession>
<gene>
    <name evidence="3" type="ORF">D4L85_26040</name>
</gene>
<dbReference type="InterPro" id="IPR051317">
    <property type="entry name" value="Gfo/Idh/MocA_oxidoreduct"/>
</dbReference>
<sequence>MKRKLRMGMVGGGLTSFIGPVHRKAAGIDGEIELVCGAFSVVPGESKQTGEALYLNPKRVYETYQEMFEIEKNMPPDQRIDFVSVVTPNHVHFGPSKMALESGFHVIVEKPIAFSLEEAKTLQKVVAKTGLILGLTHTYTGYPLVKEARNMVATGKLGKIRKVFVEYPQGWLSTLLEGTGNMQASWRTDPKQSGMGGAIGDIGTHAANLAEYITGSNITEVCAMLNAVVKGRKLDDDASMLIKFDNGATGVLMATQVAAGEENNLNIRVYGEKGGLEWKQEDPNTMIVKWLGKPKEIIRAGQSYLSDEAKAFTRTPAGHPEGYLEAFANIYRAFGKAVRDYKPGKKINAAKYDFPDVEDGVRGMNFVQTAVKSGNSTRKWTKLK</sequence>
<protein>
    <submittedName>
        <fullName evidence="3">Gfo/Idh/MocA family oxidoreductase</fullName>
    </submittedName>
</protein>
<dbReference type="GO" id="GO:0000166">
    <property type="term" value="F:nucleotide binding"/>
    <property type="evidence" value="ECO:0007669"/>
    <property type="project" value="InterPro"/>
</dbReference>
<proteinExistence type="predicted"/>
<dbReference type="SUPFAM" id="SSF55347">
    <property type="entry name" value="Glyceraldehyde-3-phosphate dehydrogenase-like, C-terminal domain"/>
    <property type="match status" value="1"/>
</dbReference>
<evidence type="ECO:0000313" key="4">
    <source>
        <dbReference type="Proteomes" id="UP000266183"/>
    </source>
</evidence>
<reference evidence="4" key="1">
    <citation type="submission" date="2018-09" db="EMBL/GenBank/DDBJ databases">
        <title>Chryseolinea sp. KIS68-18 isolated from soil.</title>
        <authorList>
            <person name="Weon H.-Y."/>
            <person name="Kwon S.-W."/>
            <person name="Lee S.A."/>
        </authorList>
    </citation>
    <scope>NUCLEOTIDE SEQUENCE [LARGE SCALE GENOMIC DNA]</scope>
    <source>
        <strain evidence="4">KIS68-18</strain>
    </source>
</reference>
<dbReference type="InterPro" id="IPR036291">
    <property type="entry name" value="NAD(P)-bd_dom_sf"/>
</dbReference>
<evidence type="ECO:0000313" key="3">
    <source>
        <dbReference type="EMBL" id="AYB33826.1"/>
    </source>
</evidence>
<dbReference type="InterPro" id="IPR055170">
    <property type="entry name" value="GFO_IDH_MocA-like_dom"/>
</dbReference>
<dbReference type="AlphaFoldDB" id="A0A385STG4"/>
<dbReference type="Pfam" id="PF22725">
    <property type="entry name" value="GFO_IDH_MocA_C3"/>
    <property type="match status" value="1"/>
</dbReference>
<dbReference type="PANTHER" id="PTHR43708">
    <property type="entry name" value="CONSERVED EXPRESSED OXIDOREDUCTASE (EUROFUNG)"/>
    <property type="match status" value="1"/>
</dbReference>
<dbReference type="SUPFAM" id="SSF51735">
    <property type="entry name" value="NAD(P)-binding Rossmann-fold domains"/>
    <property type="match status" value="1"/>
</dbReference>
<dbReference type="RefSeq" id="WP_119757053.1">
    <property type="nucleotide sequence ID" value="NZ_CP032382.1"/>
</dbReference>
<organism evidence="3 4">
    <name type="scientific">Chryseolinea soli</name>
    <dbReference type="NCBI Taxonomy" id="2321403"/>
    <lineage>
        <taxon>Bacteria</taxon>
        <taxon>Pseudomonadati</taxon>
        <taxon>Bacteroidota</taxon>
        <taxon>Cytophagia</taxon>
        <taxon>Cytophagales</taxon>
        <taxon>Fulvivirgaceae</taxon>
        <taxon>Chryseolinea</taxon>
    </lineage>
</organism>
<dbReference type="Gene3D" id="3.30.360.10">
    <property type="entry name" value="Dihydrodipicolinate Reductase, domain 2"/>
    <property type="match status" value="1"/>
</dbReference>
<name>A0A385STG4_9BACT</name>
<keyword evidence="4" id="KW-1185">Reference proteome</keyword>
<dbReference type="InterPro" id="IPR000683">
    <property type="entry name" value="Gfo/Idh/MocA-like_OxRdtase_N"/>
</dbReference>
<evidence type="ECO:0000259" key="2">
    <source>
        <dbReference type="Pfam" id="PF22725"/>
    </source>
</evidence>
<dbReference type="Pfam" id="PF01408">
    <property type="entry name" value="GFO_IDH_MocA"/>
    <property type="match status" value="1"/>
</dbReference>
<dbReference type="OrthoDB" id="9815825at2"/>
<dbReference type="EMBL" id="CP032382">
    <property type="protein sequence ID" value="AYB33826.1"/>
    <property type="molecule type" value="Genomic_DNA"/>
</dbReference>